<feature type="region of interest" description="Disordered" evidence="5">
    <location>
        <begin position="384"/>
        <end position="405"/>
    </location>
</feature>
<dbReference type="InterPro" id="IPR011701">
    <property type="entry name" value="MFS"/>
</dbReference>
<evidence type="ECO:0000256" key="3">
    <source>
        <dbReference type="ARBA" id="ARBA00022989"/>
    </source>
</evidence>
<dbReference type="RefSeq" id="WP_076705303.1">
    <property type="nucleotide sequence ID" value="NZ_MRDE01000076.1"/>
</dbReference>
<evidence type="ECO:0000256" key="1">
    <source>
        <dbReference type="ARBA" id="ARBA00004651"/>
    </source>
</evidence>
<protein>
    <recommendedName>
        <fullName evidence="7">Major facilitator superfamily (MFS) profile domain-containing protein</fullName>
    </recommendedName>
</protein>
<accession>A0A1R1L6X6</accession>
<feature type="transmembrane region" description="Helical" evidence="6">
    <location>
        <begin position="212"/>
        <end position="233"/>
    </location>
</feature>
<keyword evidence="4 6" id="KW-0472">Membrane</keyword>
<dbReference type="PROSITE" id="PS50850">
    <property type="entry name" value="MFS"/>
    <property type="match status" value="1"/>
</dbReference>
<feature type="transmembrane region" description="Helical" evidence="6">
    <location>
        <begin position="44"/>
        <end position="66"/>
    </location>
</feature>
<keyword evidence="9" id="KW-1185">Reference proteome</keyword>
<dbReference type="SUPFAM" id="SSF103473">
    <property type="entry name" value="MFS general substrate transporter"/>
    <property type="match status" value="1"/>
</dbReference>
<keyword evidence="2 6" id="KW-0812">Transmembrane</keyword>
<dbReference type="InterPro" id="IPR020846">
    <property type="entry name" value="MFS_dom"/>
</dbReference>
<evidence type="ECO:0000256" key="4">
    <source>
        <dbReference type="ARBA" id="ARBA00023136"/>
    </source>
</evidence>
<evidence type="ECO:0000256" key="5">
    <source>
        <dbReference type="SAM" id="MobiDB-lite"/>
    </source>
</evidence>
<feature type="domain" description="Major facilitator superfamily (MFS) profile" evidence="7">
    <location>
        <begin position="210"/>
        <end position="405"/>
    </location>
</feature>
<evidence type="ECO:0000256" key="6">
    <source>
        <dbReference type="SAM" id="Phobius"/>
    </source>
</evidence>
<evidence type="ECO:0000256" key="2">
    <source>
        <dbReference type="ARBA" id="ARBA00022692"/>
    </source>
</evidence>
<dbReference type="CDD" id="cd17393">
    <property type="entry name" value="MFS_MosC_like"/>
    <property type="match status" value="1"/>
</dbReference>
<dbReference type="EMBL" id="MRDE01000076">
    <property type="protein sequence ID" value="OMH23301.1"/>
    <property type="molecule type" value="Genomic_DNA"/>
</dbReference>
<dbReference type="InterPro" id="IPR051788">
    <property type="entry name" value="MFS_Transporter"/>
</dbReference>
<feature type="transmembrane region" description="Helical" evidence="6">
    <location>
        <begin position="276"/>
        <end position="295"/>
    </location>
</feature>
<dbReference type="PANTHER" id="PTHR23514">
    <property type="entry name" value="BYPASS OF STOP CODON PROTEIN 6"/>
    <property type="match status" value="1"/>
</dbReference>
<reference evidence="8 9" key="1">
    <citation type="submission" date="2016-12" db="EMBL/GenBank/DDBJ databases">
        <title>Draft genome of Tersicoccus phoenicis 1P05MA.</title>
        <authorList>
            <person name="Nakajima Y."/>
            <person name="Yoshizawa S."/>
            <person name="Nakamura K."/>
            <person name="Ogura Y."/>
            <person name="Hayashi T."/>
            <person name="Kogure K."/>
        </authorList>
    </citation>
    <scope>NUCLEOTIDE SEQUENCE [LARGE SCALE GENOMIC DNA]</scope>
    <source>
        <strain evidence="8 9">1p05MA</strain>
    </source>
</reference>
<evidence type="ECO:0000313" key="8">
    <source>
        <dbReference type="EMBL" id="OMH23301.1"/>
    </source>
</evidence>
<keyword evidence="3 6" id="KW-1133">Transmembrane helix</keyword>
<comment type="caution">
    <text evidence="8">The sequence shown here is derived from an EMBL/GenBank/DDBJ whole genome shotgun (WGS) entry which is preliminary data.</text>
</comment>
<sequence>MSPRSTRAALVATFVVFVFNGFVFATWAARIPAAAQILQLSSGQIGGLLLFGAVGSLLALPLSGAVVGRLGSANSVRLGAGVAAAGAAALGGALTVASVPLTGVALFVLGIGIAVWDVSMNIQGTDVERALRATVLPKFHAGFSGGAFIGALVGAGMAGAGVDLPAHLWGIVVLAVIAMAVIPRWFLPDAVHEPDGGPPPGRLDAWREPRTLVLGLIVLGAALTEGAANDWIAKAAVDGLGVDEAAGALTFAAFVLSMTVFRYAGSALVDRFGRVAVLYASFGTGLVGVLLFVLAPGVLPALIGAVLWGAGAAMGFPLGISAAADEPRRAAARVSVVTTIGYSAFLAGPPVLGFLGDRVGIRSALLAVGVVALASTVAVRAARPPATASSRPGGTPQVESTDRTR</sequence>
<dbReference type="GO" id="GO:0022857">
    <property type="term" value="F:transmembrane transporter activity"/>
    <property type="evidence" value="ECO:0007669"/>
    <property type="project" value="InterPro"/>
</dbReference>
<dbReference type="OrthoDB" id="9809599at2"/>
<feature type="transmembrane region" description="Helical" evidence="6">
    <location>
        <begin position="168"/>
        <end position="187"/>
    </location>
</feature>
<feature type="transmembrane region" description="Helical" evidence="6">
    <location>
        <begin position="301"/>
        <end position="324"/>
    </location>
</feature>
<feature type="transmembrane region" description="Helical" evidence="6">
    <location>
        <begin position="245"/>
        <end position="264"/>
    </location>
</feature>
<dbReference type="PANTHER" id="PTHR23514:SF13">
    <property type="entry name" value="INNER MEMBRANE PROTEIN YBJJ"/>
    <property type="match status" value="1"/>
</dbReference>
<dbReference type="STRING" id="554083.BKD30_13210"/>
<name>A0A1R1L6X6_9MICC</name>
<evidence type="ECO:0000313" key="9">
    <source>
        <dbReference type="Proteomes" id="UP000187085"/>
    </source>
</evidence>
<dbReference type="AlphaFoldDB" id="A0A1R1L6X6"/>
<dbReference type="GO" id="GO:0005886">
    <property type="term" value="C:plasma membrane"/>
    <property type="evidence" value="ECO:0007669"/>
    <property type="project" value="UniProtKB-SubCell"/>
</dbReference>
<dbReference type="InterPro" id="IPR036259">
    <property type="entry name" value="MFS_trans_sf"/>
</dbReference>
<dbReference type="Pfam" id="PF07690">
    <property type="entry name" value="MFS_1"/>
    <property type="match status" value="1"/>
</dbReference>
<feature type="transmembrane region" description="Helical" evidence="6">
    <location>
        <begin position="78"/>
        <end position="97"/>
    </location>
</feature>
<dbReference type="Gene3D" id="1.20.1250.20">
    <property type="entry name" value="MFS general substrate transporter like domains"/>
    <property type="match status" value="2"/>
</dbReference>
<feature type="transmembrane region" description="Helical" evidence="6">
    <location>
        <begin position="141"/>
        <end position="162"/>
    </location>
</feature>
<comment type="subcellular location">
    <subcellularLocation>
        <location evidence="1">Cell membrane</location>
        <topology evidence="1">Multi-pass membrane protein</topology>
    </subcellularLocation>
</comment>
<proteinExistence type="predicted"/>
<dbReference type="Proteomes" id="UP000187085">
    <property type="component" value="Unassembled WGS sequence"/>
</dbReference>
<evidence type="ECO:0000259" key="7">
    <source>
        <dbReference type="PROSITE" id="PS50850"/>
    </source>
</evidence>
<gene>
    <name evidence="8" type="ORF">BKD30_13210</name>
</gene>
<feature type="transmembrane region" description="Helical" evidence="6">
    <location>
        <begin position="336"/>
        <end position="355"/>
    </location>
</feature>
<feature type="transmembrane region" description="Helical" evidence="6">
    <location>
        <begin position="361"/>
        <end position="382"/>
    </location>
</feature>
<organism evidence="8 9">
    <name type="scientific">Tersicoccus phoenicis</name>
    <dbReference type="NCBI Taxonomy" id="554083"/>
    <lineage>
        <taxon>Bacteria</taxon>
        <taxon>Bacillati</taxon>
        <taxon>Actinomycetota</taxon>
        <taxon>Actinomycetes</taxon>
        <taxon>Micrococcales</taxon>
        <taxon>Micrococcaceae</taxon>
        <taxon>Tersicoccus</taxon>
    </lineage>
</organism>
<feature type="transmembrane region" description="Helical" evidence="6">
    <location>
        <begin position="103"/>
        <end position="120"/>
    </location>
</feature>